<evidence type="ECO:0000259" key="8">
    <source>
        <dbReference type="Pfam" id="PF00626"/>
    </source>
</evidence>
<dbReference type="Proteomes" id="UP000694941">
    <property type="component" value="Unplaced"/>
</dbReference>
<dbReference type="InterPro" id="IPR006896">
    <property type="entry name" value="Sec23/24_trunk_dom"/>
</dbReference>
<evidence type="ECO:0000259" key="12">
    <source>
        <dbReference type="Pfam" id="PF08033"/>
    </source>
</evidence>
<evidence type="ECO:0000259" key="11">
    <source>
        <dbReference type="Pfam" id="PF04815"/>
    </source>
</evidence>
<dbReference type="InterPro" id="IPR036180">
    <property type="entry name" value="Gelsolin-like_dom_sf"/>
</dbReference>
<feature type="region of interest" description="Disordered" evidence="7">
    <location>
        <begin position="118"/>
        <end position="203"/>
    </location>
</feature>
<accession>A0ABM1SZ54</accession>
<dbReference type="Gene3D" id="3.40.20.10">
    <property type="entry name" value="Severin"/>
    <property type="match status" value="1"/>
</dbReference>
<dbReference type="SUPFAM" id="SSF82919">
    <property type="entry name" value="Zn-finger domain of Sec23/24"/>
    <property type="match status" value="1"/>
</dbReference>
<dbReference type="Pfam" id="PF04815">
    <property type="entry name" value="Sec23_helical"/>
    <property type="match status" value="1"/>
</dbReference>
<protein>
    <submittedName>
        <fullName evidence="14">Protein transport protein Sec24C-like</fullName>
    </submittedName>
</protein>
<evidence type="ECO:0000259" key="9">
    <source>
        <dbReference type="Pfam" id="PF04810"/>
    </source>
</evidence>
<name>A0ABM1SZ54_LIMPO</name>
<gene>
    <name evidence="14" type="primary">LOC106465339</name>
</gene>
<dbReference type="RefSeq" id="XP_022248910.1">
    <property type="nucleotide sequence ID" value="XM_022393202.1"/>
</dbReference>
<dbReference type="Gene3D" id="2.30.30.380">
    <property type="entry name" value="Zn-finger domain of Sec23/24"/>
    <property type="match status" value="1"/>
</dbReference>
<feature type="region of interest" description="Disordered" evidence="7">
    <location>
        <begin position="220"/>
        <end position="286"/>
    </location>
</feature>
<dbReference type="CDD" id="cd01479">
    <property type="entry name" value="Sec24-like"/>
    <property type="match status" value="1"/>
</dbReference>
<feature type="domain" description="Gelsolin-like" evidence="8">
    <location>
        <begin position="935"/>
        <end position="999"/>
    </location>
</feature>
<evidence type="ECO:0000256" key="4">
    <source>
        <dbReference type="ARBA" id="ARBA00022448"/>
    </source>
</evidence>
<evidence type="ECO:0000256" key="5">
    <source>
        <dbReference type="ARBA" id="ARBA00022927"/>
    </source>
</evidence>
<dbReference type="Gene3D" id="2.60.40.1670">
    <property type="entry name" value="beta-sandwich domain of Sec23/24"/>
    <property type="match status" value="1"/>
</dbReference>
<dbReference type="SUPFAM" id="SSF81995">
    <property type="entry name" value="beta-sandwich domain of Sec23/24"/>
    <property type="match status" value="1"/>
</dbReference>
<keyword evidence="6" id="KW-0968">Cytoplasmic vesicle</keyword>
<dbReference type="InterPro" id="IPR041742">
    <property type="entry name" value="Sec24-like_trunk_dom"/>
</dbReference>
<dbReference type="InterPro" id="IPR029006">
    <property type="entry name" value="ADF-H/Gelsolin-like_dom_sf"/>
</dbReference>
<dbReference type="InterPro" id="IPR036175">
    <property type="entry name" value="Sec23/24_helical_dom_sf"/>
</dbReference>
<dbReference type="Pfam" id="PF04810">
    <property type="entry name" value="zf-Sec23_Sec24"/>
    <property type="match status" value="1"/>
</dbReference>
<feature type="compositionally biased region" description="Polar residues" evidence="7">
    <location>
        <begin position="240"/>
        <end position="255"/>
    </location>
</feature>
<evidence type="ECO:0000259" key="10">
    <source>
        <dbReference type="Pfam" id="PF04811"/>
    </source>
</evidence>
<evidence type="ECO:0000256" key="6">
    <source>
        <dbReference type="ARBA" id="ARBA00023329"/>
    </source>
</evidence>
<feature type="domain" description="Zinc finger Sec23/Sec24-type" evidence="9">
    <location>
        <begin position="407"/>
        <end position="445"/>
    </location>
</feature>
<dbReference type="InterPro" id="IPR006900">
    <property type="entry name" value="Sec23/24_helical_dom"/>
</dbReference>
<dbReference type="Gene3D" id="1.20.120.730">
    <property type="entry name" value="Sec23/Sec24 helical domain"/>
    <property type="match status" value="1"/>
</dbReference>
<comment type="similarity">
    <text evidence="3">Belongs to the SEC23/SEC24 family. SEC24 subfamily.</text>
</comment>
<dbReference type="Pfam" id="PF08033">
    <property type="entry name" value="Sec23_BS"/>
    <property type="match status" value="1"/>
</dbReference>
<dbReference type="SUPFAM" id="SSF53300">
    <property type="entry name" value="vWA-like"/>
    <property type="match status" value="1"/>
</dbReference>
<dbReference type="Gene3D" id="3.40.50.410">
    <property type="entry name" value="von Willebrand factor, type A domain"/>
    <property type="match status" value="1"/>
</dbReference>
<proteinExistence type="inferred from homology"/>
<dbReference type="InterPro" id="IPR007123">
    <property type="entry name" value="Gelsolin-like_dom"/>
</dbReference>
<dbReference type="InterPro" id="IPR012990">
    <property type="entry name" value="Beta-sandwich_Sec23_24"/>
</dbReference>
<feature type="compositionally biased region" description="Low complexity" evidence="7">
    <location>
        <begin position="148"/>
        <end position="164"/>
    </location>
</feature>
<feature type="domain" description="Sec23/Sec24 beta-sandwich" evidence="12">
    <location>
        <begin position="733"/>
        <end position="815"/>
    </location>
</feature>
<feature type="domain" description="Sec23/Sec24 helical" evidence="11">
    <location>
        <begin position="829"/>
        <end position="906"/>
    </location>
</feature>
<dbReference type="Pfam" id="PF04811">
    <property type="entry name" value="Sec23_trunk"/>
    <property type="match status" value="1"/>
</dbReference>
<keyword evidence="4" id="KW-0813">Transport</keyword>
<dbReference type="SUPFAM" id="SSF81811">
    <property type="entry name" value="Helical domain of Sec23/24"/>
    <property type="match status" value="1"/>
</dbReference>
<feature type="compositionally biased region" description="Polar residues" evidence="7">
    <location>
        <begin position="267"/>
        <end position="280"/>
    </location>
</feature>
<keyword evidence="5" id="KW-0653">Protein transport</keyword>
<feature type="domain" description="Sec23/Sec24 trunk" evidence="10">
    <location>
        <begin position="484"/>
        <end position="727"/>
    </location>
</feature>
<dbReference type="SUPFAM" id="SSF82754">
    <property type="entry name" value="C-terminal, gelsolin-like domain of Sec23/24"/>
    <property type="match status" value="1"/>
</dbReference>
<dbReference type="PANTHER" id="PTHR13803">
    <property type="entry name" value="SEC24-RELATED PROTEIN"/>
    <property type="match status" value="1"/>
</dbReference>
<dbReference type="Pfam" id="PF00626">
    <property type="entry name" value="Gelsolin"/>
    <property type="match status" value="1"/>
</dbReference>
<evidence type="ECO:0000256" key="1">
    <source>
        <dbReference type="ARBA" id="ARBA00004299"/>
    </source>
</evidence>
<organism evidence="13 14">
    <name type="scientific">Limulus polyphemus</name>
    <name type="common">Atlantic horseshoe crab</name>
    <dbReference type="NCBI Taxonomy" id="6850"/>
    <lineage>
        <taxon>Eukaryota</taxon>
        <taxon>Metazoa</taxon>
        <taxon>Ecdysozoa</taxon>
        <taxon>Arthropoda</taxon>
        <taxon>Chelicerata</taxon>
        <taxon>Merostomata</taxon>
        <taxon>Xiphosura</taxon>
        <taxon>Limulidae</taxon>
        <taxon>Limulus</taxon>
    </lineage>
</organism>
<evidence type="ECO:0000256" key="3">
    <source>
        <dbReference type="ARBA" id="ARBA00008334"/>
    </source>
</evidence>
<evidence type="ECO:0000256" key="7">
    <source>
        <dbReference type="SAM" id="MobiDB-lite"/>
    </source>
</evidence>
<evidence type="ECO:0000313" key="14">
    <source>
        <dbReference type="RefSeq" id="XP_022248910.1"/>
    </source>
</evidence>
<dbReference type="InterPro" id="IPR036465">
    <property type="entry name" value="vWFA_dom_sf"/>
</dbReference>
<reference evidence="14" key="1">
    <citation type="submission" date="2025-08" db="UniProtKB">
        <authorList>
            <consortium name="RefSeq"/>
        </authorList>
    </citation>
    <scope>IDENTIFICATION</scope>
    <source>
        <tissue evidence="14">Muscle</tissue>
    </source>
</reference>
<feature type="compositionally biased region" description="Polar residues" evidence="7">
    <location>
        <begin position="190"/>
        <end position="201"/>
    </location>
</feature>
<evidence type="ECO:0000313" key="13">
    <source>
        <dbReference type="Proteomes" id="UP000694941"/>
    </source>
</evidence>
<sequence>MNPQYSSVQPPQMSDQNVLCLQTASENVYNGINSQQIAGTPKSEYGLHPASKQTPFHNYSVPICYSQNGLTPQRQQQPLCSDFQQPKFTTAVPPGTQFHPATVSNKLTQHNEELHIEPAGPQYSPLTRYSTPHPTDSLQRSGVGESFSPGLPGPLKKLPAPSLSQQMLPGGRLPFPHTSSDHYGQPQRHYVSQTDSVSSYGPPSYSKIAQYPEHLNASVPSSASLPPLPHQFSNVGPPKVNQSMNSFSPNNQVNGPISGGPLPPVSGVQSPFPYTQSLQQPPREPQYPAVPQVQMGAPAISHQLRGMDPNHLPSSVQVIEADRKERSGTFFTSTKGKVPPLVTTDFTVKDDGNCSPRFVRSTIYSVPTTFEMLKQTAVPFAITISPFAKLKEGEQYPPVSNLGEMGPVRCIRCKAYMCSFMKFIDGGRRFHCAFCKGITEVPHEYINHLDHMGQRIDKFQRPELCLGSYEYLTTKDYCKNGVFPKPPVFIFMIDVSHNSIRNGMVKFLCDNMMQVLTSLPKEVGAPASVVKVGFVTYCNVVHFYNVKGNLVQPQMLVVPDVEETFVPLLDGFFVTVEESQSVINSLADQIPQMFMDNQDTETILGPPMQAGLDALKAAGCAGKIFIFHSVLPIAEAPGKLKNRDDQKLLGTDKEKTLLIPQSNFYNNLGQECVTAGCCVDLFLFPSAYIDIATIGEVCRLSGGQVHKYSYFQTEVDGRRFLEDLKHSVRKTVAFDVIMRVRTSTGIRPTDFYGHYYMSNTTDVELAAVDEDKAITVEIKYDDKLPEEDGTYIQVAVLYTSSGGQRRLRVHNLELGTCSQLAVMYKNCELDTIINYFSKQGLRMVMEQTPRYIKDYFINRSAQMLATYKKSCADYSSPSQFILPDCMKLLPLYVNCLIKSDALSGVFSYALFKKCKRKNYSFSFQHDLDPNSTDFPKTMRCSIGNIQQNGAYLLENGIHMFMWIGMAICPDWLKNVLGIEASDRINVDKISLPQLNTPLSLRIHDIIESIRKERQRCMRLMIVCQGDKLELIFRRYLMEDHGTDGSTSYVDFFCHLHKEIQKLLS</sequence>
<comment type="subcellular location">
    <subcellularLocation>
        <location evidence="1">Cytoplasmic vesicle</location>
        <location evidence="1">COPII-coated vesicle membrane</location>
        <topology evidence="1">Peripheral membrane protein</topology>
        <orientation evidence="1">Cytoplasmic side</orientation>
    </subcellularLocation>
    <subcellularLocation>
        <location evidence="2">Endoplasmic reticulum membrane</location>
        <topology evidence="2">Peripheral membrane protein</topology>
        <orientation evidence="2">Cytoplasmic side</orientation>
    </subcellularLocation>
</comment>
<dbReference type="GeneID" id="106465339"/>
<dbReference type="InterPro" id="IPR006895">
    <property type="entry name" value="Znf_Sec23_Sec24"/>
</dbReference>
<keyword evidence="13" id="KW-1185">Reference proteome</keyword>
<dbReference type="InterPro" id="IPR036174">
    <property type="entry name" value="Znf_Sec23_Sec24_sf"/>
</dbReference>
<evidence type="ECO:0000256" key="2">
    <source>
        <dbReference type="ARBA" id="ARBA00004397"/>
    </source>
</evidence>
<feature type="compositionally biased region" description="Polar residues" evidence="7">
    <location>
        <begin position="124"/>
        <end position="140"/>
    </location>
</feature>
<dbReference type="InterPro" id="IPR050550">
    <property type="entry name" value="SEC23_SEC24_subfamily"/>
</dbReference>
<dbReference type="PANTHER" id="PTHR13803:SF4">
    <property type="entry name" value="SECRETORY 24CD, ISOFORM C"/>
    <property type="match status" value="1"/>
</dbReference>